<gene>
    <name evidence="2" type="ORF">WAZ07_02095</name>
</gene>
<dbReference type="Gene3D" id="3.60.15.10">
    <property type="entry name" value="Ribonuclease Z/Hydroxyacylglutathione hydrolase-like"/>
    <property type="match status" value="1"/>
</dbReference>
<dbReference type="Proteomes" id="UP001372526">
    <property type="component" value="Unassembled WGS sequence"/>
</dbReference>
<reference evidence="2 3" key="1">
    <citation type="submission" date="2024-01" db="EMBL/GenBank/DDBJ databases">
        <title>Seven novel Bacillus-like species.</title>
        <authorList>
            <person name="Liu G."/>
        </authorList>
    </citation>
    <scope>NUCLEOTIDE SEQUENCE [LARGE SCALE GENOMIC DNA]</scope>
    <source>
        <strain evidence="2 3">FJAT-51639</strain>
    </source>
</reference>
<dbReference type="InterPro" id="IPR036866">
    <property type="entry name" value="RibonucZ/Hydroxyglut_hydro"/>
</dbReference>
<evidence type="ECO:0000256" key="1">
    <source>
        <dbReference type="SAM" id="Phobius"/>
    </source>
</evidence>
<organism evidence="2 3">
    <name type="scientific">Bacillus bruguierae</name>
    <dbReference type="NCBI Taxonomy" id="3127667"/>
    <lineage>
        <taxon>Bacteria</taxon>
        <taxon>Bacillati</taxon>
        <taxon>Bacillota</taxon>
        <taxon>Bacilli</taxon>
        <taxon>Bacillales</taxon>
        <taxon>Bacillaceae</taxon>
        <taxon>Bacillus</taxon>
    </lineage>
</organism>
<feature type="transmembrane region" description="Helical" evidence="1">
    <location>
        <begin position="71"/>
        <end position="90"/>
    </location>
</feature>
<sequence length="92" mass="10120">MQIINTTSSYFSIAKLSEGVYAAIAKKGEGAMSNAGFIDLGDEVLIFDTFVTPNAARDLRKVTEDITQKKLNMFLIAITTEITLLVIKFLKT</sequence>
<keyword evidence="3" id="KW-1185">Reference proteome</keyword>
<dbReference type="SUPFAM" id="SSF56281">
    <property type="entry name" value="Metallo-hydrolase/oxidoreductase"/>
    <property type="match status" value="1"/>
</dbReference>
<protein>
    <submittedName>
        <fullName evidence="2">Uncharacterized protein</fullName>
    </submittedName>
</protein>
<keyword evidence="1" id="KW-0472">Membrane</keyword>
<name>A0ABU8FBT1_9BACI</name>
<dbReference type="RefSeq" id="WP_336471128.1">
    <property type="nucleotide sequence ID" value="NZ_JBAWSX010000001.1"/>
</dbReference>
<evidence type="ECO:0000313" key="2">
    <source>
        <dbReference type="EMBL" id="MEI4800128.1"/>
    </source>
</evidence>
<keyword evidence="1" id="KW-0812">Transmembrane</keyword>
<dbReference type="EMBL" id="JBAWSX010000001">
    <property type="protein sequence ID" value="MEI4800128.1"/>
    <property type="molecule type" value="Genomic_DNA"/>
</dbReference>
<proteinExistence type="predicted"/>
<evidence type="ECO:0000313" key="3">
    <source>
        <dbReference type="Proteomes" id="UP001372526"/>
    </source>
</evidence>
<comment type="caution">
    <text evidence="2">The sequence shown here is derived from an EMBL/GenBank/DDBJ whole genome shotgun (WGS) entry which is preliminary data.</text>
</comment>
<accession>A0ABU8FBT1</accession>
<keyword evidence="1" id="KW-1133">Transmembrane helix</keyword>